<proteinExistence type="predicted"/>
<dbReference type="SUPFAM" id="SSF50118">
    <property type="entry name" value="Cell growth inhibitor/plasmid maintenance toxic component"/>
    <property type="match status" value="1"/>
</dbReference>
<protein>
    <recommendedName>
        <fullName evidence="3">PemK-like protein</fullName>
    </recommendedName>
</protein>
<sequence>MNLRRGEIYYITFPYTLDPKYPNGKPKFVLVLQEGEYFKKYNTVEIMLITSDKQYKHNERYVTNVVIEPGTTKLKEKSWVLCAQPYPIEKKLFEEPSVWCAGMLSPEKMDEIDEATYIGLCMGLQHELAIEPAETQEKE</sequence>
<dbReference type="InterPro" id="IPR003477">
    <property type="entry name" value="PemK-like"/>
</dbReference>
<accession>A0ABM9ZS53</accession>
<dbReference type="RefSeq" id="WP_009165791.1">
    <property type="nucleotide sequence ID" value="NZ_ADFP01000121.1"/>
</dbReference>
<gene>
    <name evidence="1" type="ORF">HMPREF7215_2600</name>
</gene>
<comment type="caution">
    <text evidence="1">The sequence shown here is derived from an EMBL/GenBank/DDBJ whole genome shotgun (WGS) entry which is preliminary data.</text>
</comment>
<dbReference type="InterPro" id="IPR011067">
    <property type="entry name" value="Plasmid_toxin/cell-grow_inhib"/>
</dbReference>
<evidence type="ECO:0000313" key="1">
    <source>
        <dbReference type="EMBL" id="EFB89786.1"/>
    </source>
</evidence>
<dbReference type="Proteomes" id="UP000006462">
    <property type="component" value="Unassembled WGS sequence"/>
</dbReference>
<name>A0ABM9ZS53_9BACT</name>
<dbReference type="Gene3D" id="2.30.30.110">
    <property type="match status" value="1"/>
</dbReference>
<dbReference type="Pfam" id="PF02452">
    <property type="entry name" value="PemK_toxin"/>
    <property type="match status" value="1"/>
</dbReference>
<evidence type="ECO:0008006" key="3">
    <source>
        <dbReference type="Google" id="ProtNLM"/>
    </source>
</evidence>
<organism evidence="1 2">
    <name type="scientific">Pyramidobacter piscolens W5455</name>
    <dbReference type="NCBI Taxonomy" id="352165"/>
    <lineage>
        <taxon>Bacteria</taxon>
        <taxon>Thermotogati</taxon>
        <taxon>Synergistota</taxon>
        <taxon>Synergistia</taxon>
        <taxon>Synergistales</taxon>
        <taxon>Dethiosulfovibrionaceae</taxon>
        <taxon>Pyramidobacter</taxon>
    </lineage>
</organism>
<evidence type="ECO:0000313" key="2">
    <source>
        <dbReference type="Proteomes" id="UP000006462"/>
    </source>
</evidence>
<dbReference type="EMBL" id="ADFP01000121">
    <property type="protein sequence ID" value="EFB89786.1"/>
    <property type="molecule type" value="Genomic_DNA"/>
</dbReference>
<keyword evidence="2" id="KW-1185">Reference proteome</keyword>
<reference evidence="1 2" key="1">
    <citation type="submission" date="2009-12" db="EMBL/GenBank/DDBJ databases">
        <authorList>
            <person name="Shrivastava S."/>
            <person name="Madupu R."/>
            <person name="Durkin A.S."/>
            <person name="Torralba M."/>
            <person name="Methe B."/>
            <person name="Sutton G.G."/>
            <person name="Strausberg R.L."/>
            <person name="Nelson K.E."/>
        </authorList>
    </citation>
    <scope>NUCLEOTIDE SEQUENCE [LARGE SCALE GENOMIC DNA]</scope>
    <source>
        <strain evidence="1 2">W5455</strain>
    </source>
</reference>